<protein>
    <submittedName>
        <fullName evidence="1">Uncharacterized protein</fullName>
    </submittedName>
</protein>
<dbReference type="Proteomes" id="UP001497535">
    <property type="component" value="Unassembled WGS sequence"/>
</dbReference>
<sequence length="203" mass="22959">MSSNSKKSRKSLSNTAHSDNEDDDSSRSSMYDREDSERKNKEQFGHWECTVCTFQNKQEAFKCLMCDTRKGTSTRKPRLNPSVVQQQTLVQKLAVEVERQKKQRNAEAQSSPDPLSTPYSSTGSNFVNNNETALQSGSYSNGGKQQNSLLHRRMTFRDSLVVRSSAKKTIVTVDGKNFTITEFKPRISSRGRKKSTNGNNMMQ</sequence>
<name>A0ACB1AHH1_MELEN</name>
<accession>A0ACB1AHH1</accession>
<reference evidence="1" key="1">
    <citation type="submission" date="2023-11" db="EMBL/GenBank/DDBJ databases">
        <authorList>
            <person name="Poullet M."/>
        </authorList>
    </citation>
    <scope>NUCLEOTIDE SEQUENCE</scope>
    <source>
        <strain evidence="1">E1834</strain>
    </source>
</reference>
<gene>
    <name evidence="1" type="ORF">MENTE1834_LOCUS37499</name>
</gene>
<dbReference type="EMBL" id="CAVMJV010000079">
    <property type="protein sequence ID" value="CAK5089761.1"/>
    <property type="molecule type" value="Genomic_DNA"/>
</dbReference>
<evidence type="ECO:0000313" key="1">
    <source>
        <dbReference type="EMBL" id="CAK5089761.1"/>
    </source>
</evidence>
<organism evidence="1 2">
    <name type="scientific">Meloidogyne enterolobii</name>
    <name type="common">Root-knot nematode worm</name>
    <name type="synonym">Meloidogyne mayaguensis</name>
    <dbReference type="NCBI Taxonomy" id="390850"/>
    <lineage>
        <taxon>Eukaryota</taxon>
        <taxon>Metazoa</taxon>
        <taxon>Ecdysozoa</taxon>
        <taxon>Nematoda</taxon>
        <taxon>Chromadorea</taxon>
        <taxon>Rhabditida</taxon>
        <taxon>Tylenchina</taxon>
        <taxon>Tylenchomorpha</taxon>
        <taxon>Tylenchoidea</taxon>
        <taxon>Meloidogynidae</taxon>
        <taxon>Meloidogyninae</taxon>
        <taxon>Meloidogyne</taxon>
    </lineage>
</organism>
<proteinExistence type="predicted"/>
<evidence type="ECO:0000313" key="2">
    <source>
        <dbReference type="Proteomes" id="UP001497535"/>
    </source>
</evidence>
<keyword evidence="2" id="KW-1185">Reference proteome</keyword>
<comment type="caution">
    <text evidence="1">The sequence shown here is derived from an EMBL/GenBank/DDBJ whole genome shotgun (WGS) entry which is preliminary data.</text>
</comment>